<dbReference type="InterPro" id="IPR009057">
    <property type="entry name" value="Homeodomain-like_sf"/>
</dbReference>
<dbReference type="InterPro" id="IPR001647">
    <property type="entry name" value="HTH_TetR"/>
</dbReference>
<keyword evidence="3" id="KW-0804">Transcription</keyword>
<gene>
    <name evidence="6" type="ORF">H1D41_06730</name>
</gene>
<dbReference type="GO" id="GO:0000976">
    <property type="term" value="F:transcription cis-regulatory region binding"/>
    <property type="evidence" value="ECO:0007669"/>
    <property type="project" value="TreeGrafter"/>
</dbReference>
<dbReference type="PROSITE" id="PS50977">
    <property type="entry name" value="HTH_TETR_2"/>
    <property type="match status" value="1"/>
</dbReference>
<feature type="DNA-binding region" description="H-T-H motif" evidence="4">
    <location>
        <begin position="31"/>
        <end position="50"/>
    </location>
</feature>
<evidence type="ECO:0000256" key="1">
    <source>
        <dbReference type="ARBA" id="ARBA00023015"/>
    </source>
</evidence>
<dbReference type="AlphaFoldDB" id="A0A8J7IVG4"/>
<dbReference type="EMBL" id="JADCKQ010000004">
    <property type="protein sequence ID" value="MBI1493323.1"/>
    <property type="molecule type" value="Genomic_DNA"/>
</dbReference>
<dbReference type="PANTHER" id="PTHR30055:SF234">
    <property type="entry name" value="HTH-TYPE TRANSCRIPTIONAL REGULATOR BETI"/>
    <property type="match status" value="1"/>
</dbReference>
<protein>
    <submittedName>
        <fullName evidence="6">TetR/AcrR family transcriptional regulator</fullName>
    </submittedName>
</protein>
<dbReference type="Proteomes" id="UP000640583">
    <property type="component" value="Unassembled WGS sequence"/>
</dbReference>
<dbReference type="GO" id="GO:0003700">
    <property type="term" value="F:DNA-binding transcription factor activity"/>
    <property type="evidence" value="ECO:0007669"/>
    <property type="project" value="TreeGrafter"/>
</dbReference>
<evidence type="ECO:0000256" key="3">
    <source>
        <dbReference type="ARBA" id="ARBA00023163"/>
    </source>
</evidence>
<keyword evidence="1" id="KW-0805">Transcription regulation</keyword>
<name>A0A8J7IVG4_9RHOB</name>
<proteinExistence type="predicted"/>
<reference evidence="6" key="1">
    <citation type="submission" date="2020-10" db="EMBL/GenBank/DDBJ databases">
        <title>Paenihalocynthiibacter styelae gen. nov., sp. nov., isolated from stalked sea squirt Styela clava.</title>
        <authorList>
            <person name="Kim Y.-O."/>
            <person name="Yoon J.-H."/>
        </authorList>
    </citation>
    <scope>NUCLEOTIDE SEQUENCE</scope>
    <source>
        <strain evidence="6">MYP1-1</strain>
    </source>
</reference>
<organism evidence="6 7">
    <name type="scientific">Halocynthiibacter styelae</name>
    <dbReference type="NCBI Taxonomy" id="2761955"/>
    <lineage>
        <taxon>Bacteria</taxon>
        <taxon>Pseudomonadati</taxon>
        <taxon>Pseudomonadota</taxon>
        <taxon>Alphaproteobacteria</taxon>
        <taxon>Rhodobacterales</taxon>
        <taxon>Paracoccaceae</taxon>
        <taxon>Halocynthiibacter</taxon>
    </lineage>
</organism>
<evidence type="ECO:0000313" key="6">
    <source>
        <dbReference type="EMBL" id="MBI1493323.1"/>
    </source>
</evidence>
<evidence type="ECO:0000313" key="7">
    <source>
        <dbReference type="Proteomes" id="UP000640583"/>
    </source>
</evidence>
<keyword evidence="7" id="KW-1185">Reference proteome</keyword>
<dbReference type="PANTHER" id="PTHR30055">
    <property type="entry name" value="HTH-TYPE TRANSCRIPTIONAL REGULATOR RUTR"/>
    <property type="match status" value="1"/>
</dbReference>
<dbReference type="InterPro" id="IPR050109">
    <property type="entry name" value="HTH-type_TetR-like_transc_reg"/>
</dbReference>
<comment type="caution">
    <text evidence="6">The sequence shown here is derived from an EMBL/GenBank/DDBJ whole genome shotgun (WGS) entry which is preliminary data.</text>
</comment>
<dbReference type="SUPFAM" id="SSF46689">
    <property type="entry name" value="Homeodomain-like"/>
    <property type="match status" value="1"/>
</dbReference>
<sequence length="196" mass="20833">MPRAQSLDPKVKSILEAAFTCFMNYGVQRTSMADIAKAAGMSRPALYLHFPNKDAILEALISGYFTQAAADMADALRQAGSAADCLLAAMLAKDGEVIEKMMLTPHGPELLDLKQTVAREVVAAGEDQMRAVFAIWVKEGVAAGSLTLARTSGTAEGFANTLLLALLGLKAGFTTIETYREGQRVLAESFGAMIEA</sequence>
<feature type="domain" description="HTH tetR-type" evidence="5">
    <location>
        <begin position="8"/>
        <end position="68"/>
    </location>
</feature>
<dbReference type="Pfam" id="PF00440">
    <property type="entry name" value="TetR_N"/>
    <property type="match status" value="1"/>
</dbReference>
<dbReference type="PRINTS" id="PR00455">
    <property type="entry name" value="HTHTETR"/>
</dbReference>
<evidence type="ECO:0000256" key="4">
    <source>
        <dbReference type="PROSITE-ProRule" id="PRU00335"/>
    </source>
</evidence>
<accession>A0A8J7IVG4</accession>
<evidence type="ECO:0000259" key="5">
    <source>
        <dbReference type="PROSITE" id="PS50977"/>
    </source>
</evidence>
<dbReference type="Gene3D" id="1.10.357.10">
    <property type="entry name" value="Tetracycline Repressor, domain 2"/>
    <property type="match status" value="1"/>
</dbReference>
<evidence type="ECO:0000256" key="2">
    <source>
        <dbReference type="ARBA" id="ARBA00023125"/>
    </source>
</evidence>
<keyword evidence="2 4" id="KW-0238">DNA-binding</keyword>